<dbReference type="InterPro" id="IPR027417">
    <property type="entry name" value="P-loop_NTPase"/>
</dbReference>
<dbReference type="CDD" id="cd17926">
    <property type="entry name" value="DEXHc_RE"/>
    <property type="match status" value="1"/>
</dbReference>
<evidence type="ECO:0000259" key="4">
    <source>
        <dbReference type="PROSITE" id="PS51194"/>
    </source>
</evidence>
<proteinExistence type="predicted"/>
<evidence type="ECO:0008006" key="7">
    <source>
        <dbReference type="Google" id="ProtNLM"/>
    </source>
</evidence>
<dbReference type="PANTHER" id="PTHR47396:SF1">
    <property type="entry name" value="ATP-DEPENDENT HELICASE IRC3-RELATED"/>
    <property type="match status" value="1"/>
</dbReference>
<keyword evidence="6" id="KW-1185">Reference proteome</keyword>
<evidence type="ECO:0000313" key="6">
    <source>
        <dbReference type="Proteomes" id="UP000319449"/>
    </source>
</evidence>
<evidence type="ECO:0000313" key="5">
    <source>
        <dbReference type="EMBL" id="TWJ18928.1"/>
    </source>
</evidence>
<feature type="domain" description="Helicase ATP-binding" evidence="3">
    <location>
        <begin position="450"/>
        <end position="600"/>
    </location>
</feature>
<reference evidence="5 6" key="1">
    <citation type="submission" date="2019-07" db="EMBL/GenBank/DDBJ databases">
        <title>Genomic Encyclopedia of Archaeal and Bacterial Type Strains, Phase II (KMG-II): from individual species to whole genera.</title>
        <authorList>
            <person name="Goeker M."/>
        </authorList>
    </citation>
    <scope>NUCLEOTIDE SEQUENCE [LARGE SCALE GENOMIC DNA]</scope>
    <source>
        <strain evidence="5 6">ATCC BAA-1139</strain>
    </source>
</reference>
<gene>
    <name evidence="5" type="ORF">JN12_02143</name>
</gene>
<keyword evidence="1" id="KW-0175">Coiled coil</keyword>
<comment type="caution">
    <text evidence="5">The sequence shown here is derived from an EMBL/GenBank/DDBJ whole genome shotgun (WGS) entry which is preliminary data.</text>
</comment>
<dbReference type="InterPro" id="IPR006935">
    <property type="entry name" value="Helicase/UvrB_N"/>
</dbReference>
<dbReference type="InterPro" id="IPR001650">
    <property type="entry name" value="Helicase_C-like"/>
</dbReference>
<protein>
    <recommendedName>
        <fullName evidence="7">Superfamily II DNA or RNA helicase</fullName>
    </recommendedName>
</protein>
<dbReference type="PANTHER" id="PTHR47396">
    <property type="entry name" value="TYPE I RESTRICTION ENZYME ECOKI R PROTEIN"/>
    <property type="match status" value="1"/>
</dbReference>
<dbReference type="GO" id="GO:0016787">
    <property type="term" value="F:hydrolase activity"/>
    <property type="evidence" value="ECO:0007669"/>
    <property type="project" value="InterPro"/>
</dbReference>
<organism evidence="5 6">
    <name type="scientific">Geobacter argillaceus</name>
    <dbReference type="NCBI Taxonomy" id="345631"/>
    <lineage>
        <taxon>Bacteria</taxon>
        <taxon>Pseudomonadati</taxon>
        <taxon>Thermodesulfobacteriota</taxon>
        <taxon>Desulfuromonadia</taxon>
        <taxon>Geobacterales</taxon>
        <taxon>Geobacteraceae</taxon>
        <taxon>Geobacter</taxon>
    </lineage>
</organism>
<dbReference type="InterPro" id="IPR014001">
    <property type="entry name" value="Helicase_ATP-bd"/>
</dbReference>
<dbReference type="GO" id="GO:0005829">
    <property type="term" value="C:cytosol"/>
    <property type="evidence" value="ECO:0007669"/>
    <property type="project" value="TreeGrafter"/>
</dbReference>
<name>A0A562VM15_9BACT</name>
<evidence type="ECO:0000256" key="1">
    <source>
        <dbReference type="SAM" id="Coils"/>
    </source>
</evidence>
<dbReference type="InterPro" id="IPR050742">
    <property type="entry name" value="Helicase_Restrict-Modif_Enz"/>
</dbReference>
<dbReference type="Pfam" id="PF04851">
    <property type="entry name" value="ResIII"/>
    <property type="match status" value="1"/>
</dbReference>
<dbReference type="OrthoDB" id="9804086at2"/>
<feature type="domain" description="Helicase C-terminal" evidence="4">
    <location>
        <begin position="653"/>
        <end position="802"/>
    </location>
</feature>
<dbReference type="RefSeq" id="WP_145022451.1">
    <property type="nucleotide sequence ID" value="NZ_VLLN01000012.1"/>
</dbReference>
<dbReference type="SMART" id="SM00487">
    <property type="entry name" value="DEXDc"/>
    <property type="match status" value="1"/>
</dbReference>
<dbReference type="Proteomes" id="UP000319449">
    <property type="component" value="Unassembled WGS sequence"/>
</dbReference>
<dbReference type="Pfam" id="PF00271">
    <property type="entry name" value="Helicase_C"/>
    <property type="match status" value="1"/>
</dbReference>
<evidence type="ECO:0000259" key="3">
    <source>
        <dbReference type="PROSITE" id="PS51192"/>
    </source>
</evidence>
<accession>A0A562VM15</accession>
<dbReference type="GO" id="GO:0003677">
    <property type="term" value="F:DNA binding"/>
    <property type="evidence" value="ECO:0007669"/>
    <property type="project" value="InterPro"/>
</dbReference>
<dbReference type="EMBL" id="VLLN01000012">
    <property type="protein sequence ID" value="TWJ18928.1"/>
    <property type="molecule type" value="Genomic_DNA"/>
</dbReference>
<dbReference type="AlphaFoldDB" id="A0A562VM15"/>
<feature type="region of interest" description="Disordered" evidence="2">
    <location>
        <begin position="308"/>
        <end position="329"/>
    </location>
</feature>
<dbReference type="GO" id="GO:0005524">
    <property type="term" value="F:ATP binding"/>
    <property type="evidence" value="ECO:0007669"/>
    <property type="project" value="InterPro"/>
</dbReference>
<evidence type="ECO:0000256" key="2">
    <source>
        <dbReference type="SAM" id="MobiDB-lite"/>
    </source>
</evidence>
<dbReference type="Pfam" id="PF22548">
    <property type="entry name" value="AEP-TOTE"/>
    <property type="match status" value="1"/>
</dbReference>
<dbReference type="Gene3D" id="3.40.50.300">
    <property type="entry name" value="P-loop containing nucleotide triphosphate hydrolases"/>
    <property type="match status" value="2"/>
</dbReference>
<dbReference type="SUPFAM" id="SSF52540">
    <property type="entry name" value="P-loop containing nucleoside triphosphate hydrolases"/>
    <property type="match status" value="2"/>
</dbReference>
<dbReference type="PROSITE" id="PS51192">
    <property type="entry name" value="HELICASE_ATP_BIND_1"/>
    <property type="match status" value="1"/>
</dbReference>
<dbReference type="InterPro" id="IPR054347">
    <property type="entry name" value="TOTE_primase"/>
</dbReference>
<dbReference type="CDD" id="cd18785">
    <property type="entry name" value="SF2_C"/>
    <property type="match status" value="1"/>
</dbReference>
<dbReference type="PROSITE" id="PS51194">
    <property type="entry name" value="HELICASE_CTER"/>
    <property type="match status" value="1"/>
</dbReference>
<feature type="coiled-coil region" evidence="1">
    <location>
        <begin position="5"/>
        <end position="39"/>
    </location>
</feature>
<sequence>MKQTSREITELIRQSEIRLTELENQRQQILDHLHDLRKQLSLLEAPPIPVSETSELSPSAKISLFRSLFKGREDVYPKMWLSKSGDRKGYMPACGNDGDYSLCGKRKFPRVKCADCNHQAYLPLTDEVIREHLQGKQTFGVYPLLPDDTCRFLAVDFDKATWQEDVAAFRETCNALDLPVAVERSRSGNGAHAWFFFSEPVASSVARVMGCFLITETMSRRHQLSMESYDRLFPSQDTMPRGGFGNLIALPLQGEPRKQGNSVFIDESFTPYADQWGYLSSVKRLSSMEVQAIADKATRRGQVIGLKLPSDHDEDQAPWERSPSGRLPEQRITGKLPKNISVVLAQRIFVEKKSLPSELLNRIKRLAAFQNPEFYKKQKMRLSTHNTPRVIACFEETAKHIGLPRGCRDAFKELLKEHGIQLKIDDKRQSGSVTEFVFQGSLTNIQQQVVTELERHDTGIFVAPPGSGKTVVGAWMAAARNCTTLVLVHRKPLLDQWVAQLSTFLGLPKKSIGTIGSGKSKVTGIIDVAMMQSLVRKDEVSDLVANYGQVIVDECHHLPAFSFERVLAEVKAKYVVGLTATPYRRDGHQPIIHLQCGPTRFALNRKQHEGDGAFTRRLILRETGFILPSAASEATIQEIYARLTEDRERNRLILDDIRKALADRRSPILLTERKDHLEYLASELRDAVKHLVVLHGGMGAKQRRKIMEHLASIPDDEERLILATGRYIGEGFDDARLDTLFLALPFSWKGMLVQYAGRLHRLHPDKVEVQVYDYVDSSVPMLAKMHEKRMRGFKALGYEQKA</sequence>